<comment type="caution">
    <text evidence="1">The sequence shown here is derived from an EMBL/GenBank/DDBJ whole genome shotgun (WGS) entry which is preliminary data.</text>
</comment>
<gene>
    <name evidence="1" type="ORF">EZS26_003759</name>
</gene>
<evidence type="ECO:0000313" key="1">
    <source>
        <dbReference type="EMBL" id="KAA6300095.1"/>
    </source>
</evidence>
<dbReference type="EMBL" id="SNRX01000143">
    <property type="protein sequence ID" value="KAA6300095.1"/>
    <property type="molecule type" value="Genomic_DNA"/>
</dbReference>
<reference evidence="1 2" key="1">
    <citation type="submission" date="2019-03" db="EMBL/GenBank/DDBJ databases">
        <title>Single cell metagenomics reveals metabolic interactions within the superorganism composed of flagellate Streblomastix strix and complex community of Bacteroidetes bacteria on its surface.</title>
        <authorList>
            <person name="Treitli S.C."/>
            <person name="Kolisko M."/>
            <person name="Husnik F."/>
            <person name="Keeling P."/>
            <person name="Hampl V."/>
        </authorList>
    </citation>
    <scope>NUCLEOTIDE SEQUENCE [LARGE SCALE GENOMIC DNA]</scope>
    <source>
        <strain evidence="1">St1</strain>
    </source>
</reference>
<proteinExistence type="predicted"/>
<name>A0A5M8NXZ7_9BACT</name>
<accession>A0A5M8NXZ7</accession>
<protein>
    <submittedName>
        <fullName evidence="1">Uncharacterized protein</fullName>
    </submittedName>
</protein>
<dbReference type="Proteomes" id="UP000324575">
    <property type="component" value="Unassembled WGS sequence"/>
</dbReference>
<evidence type="ECO:0000313" key="2">
    <source>
        <dbReference type="Proteomes" id="UP000324575"/>
    </source>
</evidence>
<dbReference type="AlphaFoldDB" id="A0A5M8NXZ7"/>
<sequence>MIAVWYKPAKVLAKLIFMENFPLNGEKSVSMRFRFRRFIWFNPIFTKQIVASRYAKLNLTLIKRL</sequence>
<organism evidence="1 2">
    <name type="scientific">Candidatus Ordinivivax streblomastigis</name>
    <dbReference type="NCBI Taxonomy" id="2540710"/>
    <lineage>
        <taxon>Bacteria</taxon>
        <taxon>Pseudomonadati</taxon>
        <taxon>Bacteroidota</taxon>
        <taxon>Bacteroidia</taxon>
        <taxon>Bacteroidales</taxon>
        <taxon>Candidatus Ordinivivax</taxon>
    </lineage>
</organism>